<protein>
    <recommendedName>
        <fullName evidence="4">Pentatricopeptide repeat-containing protein</fullName>
    </recommendedName>
</protein>
<dbReference type="InterPro" id="IPR011990">
    <property type="entry name" value="TPR-like_helical_dom_sf"/>
</dbReference>
<dbReference type="EMBL" id="CAJNDS010001513">
    <property type="protein sequence ID" value="CAE7263019.1"/>
    <property type="molecule type" value="Genomic_DNA"/>
</dbReference>
<evidence type="ECO:0000313" key="2">
    <source>
        <dbReference type="EMBL" id="CAE7263019.1"/>
    </source>
</evidence>
<sequence>MRERSGLSIGTTVHMEDSNLTSREESKLAGRLKTAGQRGRWKQVQRLFGKYSGVSVPIYCAAMQAAYRCGEYKEAAKIYRKVRDIPTSTVDRILLLQGLKIFGKLQDRDKIDAIWEEVLAAGWADKIRASARIDAVADPGCRLELKEMGDVEEVKCLLEFMTDARIDADILHYSSAINACKNSANGSSHAEARDFMKELLNKGLKPNIVTFTNFAGAHRNAELEKFEHLLVMLPQHHVKPNSIFVETFLAALFHGYLSYAWSVGDVAKQLAGVSPDRRSCFVCPSFIPRVPRRHKEGCRRAAAAGRLYPVHRFPAFLAAASPADLRGLLCQWWWPVFWWRCLARLHAKLEDGLASNIVLTTAAARALLSCQPSRGASGGPAASHACRELASATLLPRVPRMGLLPVVLESAFLARPGDWSMALGPEMIWPSLTGEAKRQHGL</sequence>
<comment type="caution">
    <text evidence="2">The sequence shown here is derived from an EMBL/GenBank/DDBJ whole genome shotgun (WGS) entry which is preliminary data.</text>
</comment>
<keyword evidence="3" id="KW-1185">Reference proteome</keyword>
<gene>
    <name evidence="2" type="ORF">SNAT2548_LOCUS13811</name>
</gene>
<dbReference type="AlphaFoldDB" id="A0A812MNM2"/>
<reference evidence="2" key="1">
    <citation type="submission" date="2021-02" db="EMBL/GenBank/DDBJ databases">
        <authorList>
            <person name="Dougan E. K."/>
            <person name="Rhodes N."/>
            <person name="Thang M."/>
            <person name="Chan C."/>
        </authorList>
    </citation>
    <scope>NUCLEOTIDE SEQUENCE</scope>
</reference>
<organism evidence="2 3">
    <name type="scientific">Symbiodinium natans</name>
    <dbReference type="NCBI Taxonomy" id="878477"/>
    <lineage>
        <taxon>Eukaryota</taxon>
        <taxon>Sar</taxon>
        <taxon>Alveolata</taxon>
        <taxon>Dinophyceae</taxon>
        <taxon>Suessiales</taxon>
        <taxon>Symbiodiniaceae</taxon>
        <taxon>Symbiodinium</taxon>
    </lineage>
</organism>
<accession>A0A812MNM2</accession>
<proteinExistence type="predicted"/>
<dbReference type="PANTHER" id="PTHR47447">
    <property type="entry name" value="OS03G0856100 PROTEIN"/>
    <property type="match status" value="1"/>
</dbReference>
<dbReference type="OrthoDB" id="412605at2759"/>
<dbReference type="PANTHER" id="PTHR47447:SF17">
    <property type="entry name" value="OS12G0638900 PROTEIN"/>
    <property type="match status" value="1"/>
</dbReference>
<evidence type="ECO:0000313" key="3">
    <source>
        <dbReference type="Proteomes" id="UP000604046"/>
    </source>
</evidence>
<dbReference type="Gene3D" id="1.25.40.10">
    <property type="entry name" value="Tetratricopeptide repeat domain"/>
    <property type="match status" value="1"/>
</dbReference>
<evidence type="ECO:0000256" key="1">
    <source>
        <dbReference type="ARBA" id="ARBA00022737"/>
    </source>
</evidence>
<evidence type="ECO:0008006" key="4">
    <source>
        <dbReference type="Google" id="ProtNLM"/>
    </source>
</evidence>
<name>A0A812MNM2_9DINO</name>
<keyword evidence="1" id="KW-0677">Repeat</keyword>
<dbReference type="Proteomes" id="UP000604046">
    <property type="component" value="Unassembled WGS sequence"/>
</dbReference>